<feature type="compositionally biased region" description="Basic and acidic residues" evidence="10">
    <location>
        <begin position="158"/>
        <end position="177"/>
    </location>
</feature>
<keyword evidence="11" id="KW-1133">Transmembrane helix</keyword>
<dbReference type="Gene3D" id="3.30.160.60">
    <property type="entry name" value="Classic Zinc Finger"/>
    <property type="match status" value="4"/>
</dbReference>
<feature type="domain" description="C2H2-type" evidence="12">
    <location>
        <begin position="329"/>
        <end position="352"/>
    </location>
</feature>
<dbReference type="InterPro" id="IPR036236">
    <property type="entry name" value="Znf_C2H2_sf"/>
</dbReference>
<feature type="domain" description="C2H2-type" evidence="12">
    <location>
        <begin position="393"/>
        <end position="420"/>
    </location>
</feature>
<dbReference type="Proteomes" id="UP000886998">
    <property type="component" value="Unassembled WGS sequence"/>
</dbReference>
<keyword evidence="8" id="KW-0539">Nucleus</keyword>
<dbReference type="GO" id="GO:0008270">
    <property type="term" value="F:zinc ion binding"/>
    <property type="evidence" value="ECO:0007669"/>
    <property type="project" value="UniProtKB-KW"/>
</dbReference>
<evidence type="ECO:0000256" key="1">
    <source>
        <dbReference type="ARBA" id="ARBA00004123"/>
    </source>
</evidence>
<feature type="domain" description="C2H2-type" evidence="12">
    <location>
        <begin position="541"/>
        <end position="568"/>
    </location>
</feature>
<evidence type="ECO:0000256" key="8">
    <source>
        <dbReference type="ARBA" id="ARBA00023242"/>
    </source>
</evidence>
<feature type="domain" description="C2H2-type" evidence="12">
    <location>
        <begin position="452"/>
        <end position="475"/>
    </location>
</feature>
<keyword evidence="2" id="KW-0479">Metal-binding</keyword>
<dbReference type="Pfam" id="PF00096">
    <property type="entry name" value="zf-C2H2"/>
    <property type="match status" value="3"/>
</dbReference>
<name>A0A8X6Y7M0_9ARAC</name>
<dbReference type="AlphaFoldDB" id="A0A8X6Y7M0"/>
<keyword evidence="11" id="KW-0472">Membrane</keyword>
<dbReference type="FunFam" id="3.30.160.60:FF:000446">
    <property type="entry name" value="Zinc finger protein"/>
    <property type="match status" value="1"/>
</dbReference>
<evidence type="ECO:0000256" key="6">
    <source>
        <dbReference type="ARBA" id="ARBA00023015"/>
    </source>
</evidence>
<dbReference type="FunFam" id="3.30.160.60:FF:000012">
    <property type="entry name" value="RB-associated KRAB zinc finger protein-like"/>
    <property type="match status" value="1"/>
</dbReference>
<gene>
    <name evidence="13" type="primary">NCL1_14149</name>
    <name evidence="13" type="ORF">TNIN_190733</name>
</gene>
<feature type="region of interest" description="Disordered" evidence="10">
    <location>
        <begin position="142"/>
        <end position="186"/>
    </location>
</feature>
<keyword evidence="4 9" id="KW-0863">Zinc-finger</keyword>
<keyword evidence="7" id="KW-0804">Transcription</keyword>
<evidence type="ECO:0000313" key="13">
    <source>
        <dbReference type="EMBL" id="GFY65672.1"/>
    </source>
</evidence>
<feature type="compositionally biased region" description="Polar residues" evidence="10">
    <location>
        <begin position="142"/>
        <end position="157"/>
    </location>
</feature>
<dbReference type="SMART" id="SM00355">
    <property type="entry name" value="ZnF_C2H2"/>
    <property type="match status" value="9"/>
</dbReference>
<evidence type="ECO:0000256" key="11">
    <source>
        <dbReference type="SAM" id="Phobius"/>
    </source>
</evidence>
<dbReference type="EMBL" id="BMAV01015622">
    <property type="protein sequence ID" value="GFY65672.1"/>
    <property type="molecule type" value="Genomic_DNA"/>
</dbReference>
<evidence type="ECO:0000256" key="10">
    <source>
        <dbReference type="SAM" id="MobiDB-lite"/>
    </source>
</evidence>
<dbReference type="GO" id="GO:0005634">
    <property type="term" value="C:nucleus"/>
    <property type="evidence" value="ECO:0007669"/>
    <property type="project" value="UniProtKB-SubCell"/>
</dbReference>
<organism evidence="13 14">
    <name type="scientific">Trichonephila inaurata madagascariensis</name>
    <dbReference type="NCBI Taxonomy" id="2747483"/>
    <lineage>
        <taxon>Eukaryota</taxon>
        <taxon>Metazoa</taxon>
        <taxon>Ecdysozoa</taxon>
        <taxon>Arthropoda</taxon>
        <taxon>Chelicerata</taxon>
        <taxon>Arachnida</taxon>
        <taxon>Araneae</taxon>
        <taxon>Araneomorphae</taxon>
        <taxon>Entelegynae</taxon>
        <taxon>Araneoidea</taxon>
        <taxon>Nephilidae</taxon>
        <taxon>Trichonephila</taxon>
        <taxon>Trichonephila inaurata</taxon>
    </lineage>
</organism>
<evidence type="ECO:0000256" key="2">
    <source>
        <dbReference type="ARBA" id="ARBA00022723"/>
    </source>
</evidence>
<feature type="domain" description="C2H2-type" evidence="12">
    <location>
        <begin position="512"/>
        <end position="540"/>
    </location>
</feature>
<keyword evidence="3" id="KW-0677">Repeat</keyword>
<evidence type="ECO:0000256" key="4">
    <source>
        <dbReference type="ARBA" id="ARBA00022771"/>
    </source>
</evidence>
<feature type="region of interest" description="Disordered" evidence="10">
    <location>
        <begin position="263"/>
        <end position="284"/>
    </location>
</feature>
<dbReference type="PROSITE" id="PS00028">
    <property type="entry name" value="ZINC_FINGER_C2H2_1"/>
    <property type="match status" value="4"/>
</dbReference>
<accession>A0A8X6Y7M0</accession>
<keyword evidence="14" id="KW-1185">Reference proteome</keyword>
<dbReference type="OrthoDB" id="3561125at2759"/>
<evidence type="ECO:0000256" key="9">
    <source>
        <dbReference type="PROSITE-ProRule" id="PRU00042"/>
    </source>
</evidence>
<dbReference type="FunFam" id="3.30.160.60:FF:000065">
    <property type="entry name" value="B-cell CLL/lymphoma 6, member B"/>
    <property type="match status" value="1"/>
</dbReference>
<comment type="subcellular location">
    <subcellularLocation>
        <location evidence="1">Nucleus</location>
    </subcellularLocation>
</comment>
<dbReference type="SUPFAM" id="SSF57667">
    <property type="entry name" value="beta-beta-alpha zinc fingers"/>
    <property type="match status" value="5"/>
</dbReference>
<evidence type="ECO:0000313" key="14">
    <source>
        <dbReference type="Proteomes" id="UP000886998"/>
    </source>
</evidence>
<dbReference type="InterPro" id="IPR013087">
    <property type="entry name" value="Znf_C2H2_type"/>
</dbReference>
<dbReference type="PROSITE" id="PS50157">
    <property type="entry name" value="ZINC_FINGER_C2H2_2"/>
    <property type="match status" value="7"/>
</dbReference>
<feature type="domain" description="C2H2-type" evidence="12">
    <location>
        <begin position="423"/>
        <end position="451"/>
    </location>
</feature>
<proteinExistence type="predicted"/>
<feature type="transmembrane region" description="Helical" evidence="11">
    <location>
        <begin position="31"/>
        <end position="50"/>
    </location>
</feature>
<comment type="caution">
    <text evidence="13">The sequence shown here is derived from an EMBL/GenBank/DDBJ whole genome shotgun (WGS) entry which is preliminary data.</text>
</comment>
<reference evidence="13" key="1">
    <citation type="submission" date="2020-08" db="EMBL/GenBank/DDBJ databases">
        <title>Multicomponent nature underlies the extraordinary mechanical properties of spider dragline silk.</title>
        <authorList>
            <person name="Kono N."/>
            <person name="Nakamura H."/>
            <person name="Mori M."/>
            <person name="Yoshida Y."/>
            <person name="Ohtoshi R."/>
            <person name="Malay A.D."/>
            <person name="Moran D.A.P."/>
            <person name="Tomita M."/>
            <person name="Numata K."/>
            <person name="Arakawa K."/>
        </authorList>
    </citation>
    <scope>NUCLEOTIDE SEQUENCE</scope>
</reference>
<sequence length="663" mass="75487">MRYDYFPSQYHIDISTANEISLDFSYCYKVFFAQLIFLFLNVHVIFHVTIDSIIMFEIYSEVRAILSPNVVSAIEGGCVFDAIQQRVLTAKVEEVIAENETQYHLSGTLDGILIAKNKLEEMMNSFHIKRIANEANELDSTTLSEENSSLADEGNTSYDKEGTDKTSCLSDDKERDTNASSNGYISTNTESSVKTLRLKPLSKKLRFFLKERPRTSQRTRTARLALQLRSLKKKSVLRSKPTRVTRILRSDPDRLSENLQQMKLATEDSDLDSGGTDGKSKTPVRLPCKVRNEAMSTYKHFCDLCSFKTKRSSHFLKHMSIHEKVNTIYTCNHCSFKSVRLSHLRRHEVTHSTTVHSCADCHYQTNDIKLLLKHTKFKHNGSKKCANNSSLVLSCPHCSYQTTKQHYYDRHQRLHCSKRTFIHQCEQCCYKTHRREHFLRHVSNVHGDQRPYLCHICGKAFKRGDALQQHHQTHSEVLSGNTNYKCTICFKQFRSQSHLLEHQAIHSEFRSFLCEICGASFKTRSVHRKHVQSIHRNPRSFSCDVCSKKFNTQYTLKRHKKIHSVKSSFISKSPIDATVTGNNDATLKPFFPLPVSQTGTSVSTSVNLSINSSAAISIPMSTNVPIAVPDVLPLATSTVQQATETTTTNTATILYLANSLPQH</sequence>
<dbReference type="InterPro" id="IPR050826">
    <property type="entry name" value="Krueppel_C2H2_ZnFinger"/>
</dbReference>
<keyword evidence="6" id="KW-0805">Transcription regulation</keyword>
<evidence type="ECO:0000256" key="3">
    <source>
        <dbReference type="ARBA" id="ARBA00022737"/>
    </source>
</evidence>
<keyword evidence="5" id="KW-0862">Zinc</keyword>
<evidence type="ECO:0000256" key="5">
    <source>
        <dbReference type="ARBA" id="ARBA00022833"/>
    </source>
</evidence>
<dbReference type="PANTHER" id="PTHR24377">
    <property type="entry name" value="IP01015P-RELATED"/>
    <property type="match status" value="1"/>
</dbReference>
<evidence type="ECO:0000256" key="7">
    <source>
        <dbReference type="ARBA" id="ARBA00023163"/>
    </source>
</evidence>
<feature type="domain" description="C2H2-type" evidence="12">
    <location>
        <begin position="484"/>
        <end position="511"/>
    </location>
</feature>
<protein>
    <submittedName>
        <fullName evidence="13">Zinc finger protein</fullName>
    </submittedName>
</protein>
<evidence type="ECO:0000259" key="12">
    <source>
        <dbReference type="PROSITE" id="PS50157"/>
    </source>
</evidence>
<keyword evidence="11" id="KW-0812">Transmembrane</keyword>